<reference evidence="2 3" key="2">
    <citation type="submission" date="2018-11" db="EMBL/GenBank/DDBJ databases">
        <authorList>
            <consortium name="Pathogen Informatics"/>
        </authorList>
    </citation>
    <scope>NUCLEOTIDE SEQUENCE [LARGE SCALE GENOMIC DNA]</scope>
    <source>
        <strain evidence="2 3">MHpl1</strain>
    </source>
</reference>
<feature type="region of interest" description="Disordered" evidence="1">
    <location>
        <begin position="1"/>
        <end position="38"/>
    </location>
</feature>
<evidence type="ECO:0000313" key="4">
    <source>
        <dbReference type="WBParaSite" id="HPLM_0000736901-mRNA-1"/>
    </source>
</evidence>
<dbReference type="EMBL" id="UZAF01016646">
    <property type="protein sequence ID" value="VDO31663.1"/>
    <property type="molecule type" value="Genomic_DNA"/>
</dbReference>
<organism evidence="4">
    <name type="scientific">Haemonchus placei</name>
    <name type="common">Barber's pole worm</name>
    <dbReference type="NCBI Taxonomy" id="6290"/>
    <lineage>
        <taxon>Eukaryota</taxon>
        <taxon>Metazoa</taxon>
        <taxon>Ecdysozoa</taxon>
        <taxon>Nematoda</taxon>
        <taxon>Chromadorea</taxon>
        <taxon>Rhabditida</taxon>
        <taxon>Rhabditina</taxon>
        <taxon>Rhabditomorpha</taxon>
        <taxon>Strongyloidea</taxon>
        <taxon>Trichostrongylidae</taxon>
        <taxon>Haemonchus</taxon>
    </lineage>
</organism>
<accession>A0A0N4WAG4</accession>
<dbReference type="WBParaSite" id="HPLM_0000736901-mRNA-1">
    <property type="protein sequence ID" value="HPLM_0000736901-mRNA-1"/>
    <property type="gene ID" value="HPLM_0000736901"/>
</dbReference>
<protein>
    <submittedName>
        <fullName evidence="2 4">Uncharacterized protein</fullName>
    </submittedName>
</protein>
<gene>
    <name evidence="2" type="ORF">HPLM_LOCUS7361</name>
</gene>
<keyword evidence="3" id="KW-1185">Reference proteome</keyword>
<evidence type="ECO:0000313" key="2">
    <source>
        <dbReference type="EMBL" id="VDO31663.1"/>
    </source>
</evidence>
<evidence type="ECO:0000256" key="1">
    <source>
        <dbReference type="SAM" id="MobiDB-lite"/>
    </source>
</evidence>
<proteinExistence type="predicted"/>
<sequence length="112" mass="12697">MCQHRKQEVKRRRNAWNVDKNNGRSKSVARSPWSTESGEENCYIPGTVVIIKENPELVRVFLGGDSMKALRVITFNNTVPSLFVSANGCVTFAILTFLTEENDYQSINEKTD</sequence>
<evidence type="ECO:0000313" key="3">
    <source>
        <dbReference type="Proteomes" id="UP000268014"/>
    </source>
</evidence>
<reference evidence="4" key="1">
    <citation type="submission" date="2017-02" db="UniProtKB">
        <authorList>
            <consortium name="WormBaseParasite"/>
        </authorList>
    </citation>
    <scope>IDENTIFICATION</scope>
</reference>
<name>A0A0N4WAG4_HAEPC</name>
<dbReference type="AlphaFoldDB" id="A0A0N4WAG4"/>
<dbReference type="Proteomes" id="UP000268014">
    <property type="component" value="Unassembled WGS sequence"/>
</dbReference>